<keyword evidence="7" id="KW-1185">Reference proteome</keyword>
<dbReference type="AlphaFoldDB" id="A0A9E9LY30"/>
<dbReference type="InterPro" id="IPR013384">
    <property type="entry name" value="Flagell_FlgL"/>
</dbReference>
<dbReference type="NCBIfam" id="TIGR02550">
    <property type="entry name" value="flagell_flgL"/>
    <property type="match status" value="1"/>
</dbReference>
<gene>
    <name evidence="6" type="primary">flgL</name>
    <name evidence="6" type="ORF">NB640_09840</name>
</gene>
<dbReference type="GO" id="GO:0005576">
    <property type="term" value="C:extracellular region"/>
    <property type="evidence" value="ECO:0007669"/>
    <property type="project" value="UniProtKB-SubCell"/>
</dbReference>
<dbReference type="Gene3D" id="1.20.1330.10">
    <property type="entry name" value="f41 fragment of flagellin, N-terminal domain"/>
    <property type="match status" value="2"/>
</dbReference>
<evidence type="ECO:0000256" key="4">
    <source>
        <dbReference type="ARBA" id="ARBA00023143"/>
    </source>
</evidence>
<evidence type="ECO:0000256" key="1">
    <source>
        <dbReference type="ARBA" id="ARBA00004365"/>
    </source>
</evidence>
<accession>A0A9E9LY30</accession>
<dbReference type="PANTHER" id="PTHR42792:SF1">
    <property type="entry name" value="FLAGELLAR HOOK-ASSOCIATED PROTEIN 3"/>
    <property type="match status" value="1"/>
</dbReference>
<evidence type="ECO:0000256" key="2">
    <source>
        <dbReference type="ARBA" id="ARBA00004613"/>
    </source>
</evidence>
<dbReference type="InterPro" id="IPR001029">
    <property type="entry name" value="Flagellin_N"/>
</dbReference>
<dbReference type="PANTHER" id="PTHR42792">
    <property type="entry name" value="FLAGELLIN"/>
    <property type="match status" value="1"/>
</dbReference>
<protein>
    <submittedName>
        <fullName evidence="6">Flagellar hook-associated protein FlgL</fullName>
    </submittedName>
</protein>
<keyword evidence="4" id="KW-0975">Bacterial flagellum</keyword>
<dbReference type="RefSeq" id="WP_269308534.1">
    <property type="nucleotide sequence ID" value="NZ_CP098242.1"/>
</dbReference>
<feature type="domain" description="Flagellin N-terminal" evidence="5">
    <location>
        <begin position="7"/>
        <end position="144"/>
    </location>
</feature>
<dbReference type="KEGG" id="ovb:NB640_09840"/>
<dbReference type="GO" id="GO:0005198">
    <property type="term" value="F:structural molecule activity"/>
    <property type="evidence" value="ECO:0007669"/>
    <property type="project" value="InterPro"/>
</dbReference>
<comment type="subcellular location">
    <subcellularLocation>
        <location evidence="1">Bacterial flagellum</location>
    </subcellularLocation>
    <subcellularLocation>
        <location evidence="2">Secreted</location>
    </subcellularLocation>
</comment>
<organism evidence="6 7">
    <name type="scientific">Oxalobacter vibrioformis</name>
    <dbReference type="NCBI Taxonomy" id="933080"/>
    <lineage>
        <taxon>Bacteria</taxon>
        <taxon>Pseudomonadati</taxon>
        <taxon>Pseudomonadota</taxon>
        <taxon>Betaproteobacteria</taxon>
        <taxon>Burkholderiales</taxon>
        <taxon>Oxalobacteraceae</taxon>
        <taxon>Oxalobacter</taxon>
    </lineage>
</organism>
<evidence type="ECO:0000313" key="7">
    <source>
        <dbReference type="Proteomes" id="UP001156215"/>
    </source>
</evidence>
<keyword evidence="6" id="KW-0966">Cell projection</keyword>
<dbReference type="EMBL" id="CP098242">
    <property type="protein sequence ID" value="WAW09534.1"/>
    <property type="molecule type" value="Genomic_DNA"/>
</dbReference>
<dbReference type="Proteomes" id="UP001156215">
    <property type="component" value="Chromosome"/>
</dbReference>
<dbReference type="GO" id="GO:0071973">
    <property type="term" value="P:bacterial-type flagellum-dependent cell motility"/>
    <property type="evidence" value="ECO:0007669"/>
    <property type="project" value="InterPro"/>
</dbReference>
<reference evidence="6" key="1">
    <citation type="journal article" date="2022" name="Front. Microbiol.">
        <title>New perspectives on an old grouping: The genomic and phenotypic variability of Oxalobacter formigenes and the implications for calcium oxalate stone prevention.</title>
        <authorList>
            <person name="Chmiel J.A."/>
            <person name="Carr C."/>
            <person name="Stuivenberg G.A."/>
            <person name="Venema R."/>
            <person name="Chanyi R.M."/>
            <person name="Al K.F."/>
            <person name="Giguere D."/>
            <person name="Say H."/>
            <person name="Akouris P.P."/>
            <person name="Dominguez Romero S.A."/>
            <person name="Kwong A."/>
            <person name="Tai V."/>
            <person name="Koval S.F."/>
            <person name="Razvi H."/>
            <person name="Bjazevic J."/>
            <person name="Burton J.P."/>
        </authorList>
    </citation>
    <scope>NUCLEOTIDE SEQUENCE</scope>
    <source>
        <strain evidence="6">WoOx3</strain>
    </source>
</reference>
<dbReference type="GO" id="GO:0009424">
    <property type="term" value="C:bacterial-type flagellum hook"/>
    <property type="evidence" value="ECO:0007669"/>
    <property type="project" value="InterPro"/>
</dbReference>
<evidence type="ECO:0000259" key="5">
    <source>
        <dbReference type="Pfam" id="PF00669"/>
    </source>
</evidence>
<keyword evidence="6" id="KW-0969">Cilium</keyword>
<keyword evidence="6" id="KW-0282">Flagellum</keyword>
<evidence type="ECO:0000256" key="3">
    <source>
        <dbReference type="ARBA" id="ARBA00005709"/>
    </source>
</evidence>
<proteinExistence type="inferred from homology"/>
<dbReference type="InterPro" id="IPR001492">
    <property type="entry name" value="Flagellin"/>
</dbReference>
<sequence>MAFLARISQNMQYGQSMKRLSNLQAQLDKTQQHLSANTRLLTPADDPVAAARALDLKQGKSMNTQFASNRGIAEDALKLQESTLNSFTDGIQRIQTLLVSAGNGGYAEEQLRVVADEVRAIRDEMVGYANTRDAYGSYLFSGHKAGTEPFDMSVLGQITYKGDGGQMKVQVDAARFMATTNSGKDIFMGIKGMTGSTVTPSRNDLTIDVDIKDEALLSIPAHNYEIRFSGDSPAASYTLWKNGAQIDMDANGNPLLNPDGTVITLPVGPVDLTKSAPYTSDQKNKMEVEFDGVRFSVSGEVSNGDTVGITPGEPVRTDVFDYINTALGLLEGTNLQSNGGSTNLALGLEALLGNMASALDQVVTAQGFAGTRLKELDALTLSGTDKDLQYTESISDLEDLDYYKAISDLYQQQLTLQAAQQTFMMTNGMSLFNLM</sequence>
<evidence type="ECO:0000313" key="6">
    <source>
        <dbReference type="EMBL" id="WAW09534.1"/>
    </source>
</evidence>
<comment type="similarity">
    <text evidence="3">Belongs to the bacterial flagellin family.</text>
</comment>
<dbReference type="Pfam" id="PF00669">
    <property type="entry name" value="Flagellin_N"/>
    <property type="match status" value="1"/>
</dbReference>
<name>A0A9E9LY30_9BURK</name>
<dbReference type="SUPFAM" id="SSF64518">
    <property type="entry name" value="Phase 1 flagellin"/>
    <property type="match status" value="1"/>
</dbReference>